<dbReference type="Proteomes" id="UP000011058">
    <property type="component" value="Plasmid pFAES01"/>
</dbReference>
<name>I0KHM4_9BACT</name>
<keyword evidence="2" id="KW-1185">Reference proteome</keyword>
<dbReference type="eggNOG" id="ENOG5032US4">
    <property type="taxonomic scope" value="Bacteria"/>
</dbReference>
<accession>I0KHM4</accession>
<evidence type="ECO:0008006" key="3">
    <source>
        <dbReference type="Google" id="ProtNLM"/>
    </source>
</evidence>
<geneLocation type="plasmid" evidence="1 2">
    <name>pFAES01</name>
</geneLocation>
<dbReference type="InterPro" id="IPR025332">
    <property type="entry name" value="DUF4238"/>
</dbReference>
<gene>
    <name evidence="1" type="ORF">FAES_pFAES01137</name>
</gene>
<dbReference type="OrthoDB" id="1417356at2"/>
<proteinExistence type="predicted"/>
<organism evidence="1 2">
    <name type="scientific">Fibrella aestuarina BUZ 2</name>
    <dbReference type="NCBI Taxonomy" id="1166018"/>
    <lineage>
        <taxon>Bacteria</taxon>
        <taxon>Pseudomonadati</taxon>
        <taxon>Bacteroidota</taxon>
        <taxon>Cytophagia</taxon>
        <taxon>Cytophagales</taxon>
        <taxon>Spirosomataceae</taxon>
        <taxon>Fibrella</taxon>
    </lineage>
</organism>
<dbReference type="RefSeq" id="WP_015056807.1">
    <property type="nucleotide sequence ID" value="NC_019012.1"/>
</dbReference>
<keyword evidence="1" id="KW-0614">Plasmid</keyword>
<reference evidence="1 2" key="1">
    <citation type="journal article" date="2012" name="J. Bacteriol.">
        <title>Genome Sequence of Fibrella aestuarina BUZ 2T, a Filamentous Marine Bacterium.</title>
        <authorList>
            <person name="Filippini M."/>
            <person name="Qi W."/>
            <person name="Blom J."/>
            <person name="Goesmann A."/>
            <person name="Smits T.H."/>
            <person name="Bagheri H.C."/>
        </authorList>
    </citation>
    <scope>NUCLEOTIDE SEQUENCE [LARGE SCALE GENOMIC DNA]</scope>
    <source>
        <strain evidence="2">BUZ 2T</strain>
        <plasmid evidence="1 2">pFAES01</plasmid>
    </source>
</reference>
<sequence>MKQEYSIKHPKQDQHKIPQVYLKQFGYVDQNNQWKVSVRNAGESFTRQKSIKSFTAITNIFDINSYDPIIQRIFEDQLNCRLEDGYLDIINDLESFEQLSEKSQAYILQLVANLMARSDYWRKIISALCDSPNKPRFLKFLTGHHCRNEQEYKNIHEQPFYKMLMQDASDKAVNRVLLFFMDHLMLRLWNYEIVIVQSQEDKPWFTSTNPVVVNHQVRHFELFPSSSEFYLPLSPKYLAYLHYPGSDDKANPLRALPANCIHVASDDQNWDIQQLIMRNQAEYVIIAGELTYRVDK</sequence>
<protein>
    <recommendedName>
        <fullName evidence="3">DUF4238 domain-containing protein</fullName>
    </recommendedName>
</protein>
<dbReference type="KEGG" id="fae:FAES_pFAES01137"/>
<evidence type="ECO:0000313" key="2">
    <source>
        <dbReference type="Proteomes" id="UP000011058"/>
    </source>
</evidence>
<dbReference type="AlphaFoldDB" id="I0KHM4"/>
<dbReference type="Pfam" id="PF14022">
    <property type="entry name" value="DUF4238"/>
    <property type="match status" value="1"/>
</dbReference>
<evidence type="ECO:0000313" key="1">
    <source>
        <dbReference type="EMBL" id="CCH03627.1"/>
    </source>
</evidence>
<dbReference type="PATRIC" id="fig|1166018.3.peg.5741"/>
<dbReference type="HOGENOM" id="CLU_983363_0_0_10"/>
<dbReference type="EMBL" id="HE796684">
    <property type="protein sequence ID" value="CCH03627.1"/>
    <property type="molecule type" value="Genomic_DNA"/>
</dbReference>